<evidence type="ECO:0000256" key="6">
    <source>
        <dbReference type="SAM" id="Phobius"/>
    </source>
</evidence>
<dbReference type="SMART" id="SM00303">
    <property type="entry name" value="GPS"/>
    <property type="match status" value="1"/>
</dbReference>
<comment type="caution">
    <text evidence="5">Lacks conserved residue(s) required for the propagation of feature annotation.</text>
</comment>
<feature type="transmembrane region" description="Helical" evidence="6">
    <location>
        <begin position="527"/>
        <end position="549"/>
    </location>
</feature>
<dbReference type="AlphaFoldDB" id="A0A423SVT0"/>
<evidence type="ECO:0000256" key="3">
    <source>
        <dbReference type="ARBA" id="ARBA00022989"/>
    </source>
</evidence>
<gene>
    <name evidence="8" type="ORF">C7M84_013617</name>
</gene>
<dbReference type="InterPro" id="IPR000434">
    <property type="entry name" value="PC1"/>
</dbReference>
<dbReference type="GO" id="GO:0050982">
    <property type="term" value="P:detection of mechanical stimulus"/>
    <property type="evidence" value="ECO:0007669"/>
    <property type="project" value="TreeGrafter"/>
</dbReference>
<dbReference type="SMART" id="SM00308">
    <property type="entry name" value="LH2"/>
    <property type="match status" value="1"/>
</dbReference>
<sequence length="684" mass="77383">MVRKCNVRDHTIERAAYQSEVPMLVEIVKAFGREVMQKFVDGETMNFTSKHGMVMKNFMTRLTGEQPWTVDLGEEANITLPRGFCPTGTCGEEVGVTAYRWPHLTYCHPKSEEKMAPDTRVIAMDLMTKSLAEIVVKKLENPIVIYIPRTPIPEKVNAAKARSTILPVVYSNFNVSHNGSSLNLEITPAGPSERLFLVLAKARIPTLERHDWSALVKDLPKRNDTYEWFFSNADLKGEGSYFLGVGEFKAGFDPAAFLRDPESSGATKAHLKNISVAYEIRIYTSGCYFYNEDLGEWMADGILASFSDLRVSRCESRHLTQFGAGFFVLPNSIDFSYTFAKIGFHDNVTIYATLIVLWVIFVVLMLGATPLPDNRVEDKYLYEILVFTGNKKEAQTDSTVQFIVSGDRDESEVRTFGDEKRRIFRKGGIDVFVMAESRPLGKLSMLRIWHDNSGRGPNASWYLSYIVFRDVQTGEKYAFIANQWFAVECEDGQIDRTLTVAGKGERRLFLHLYHNTSSRGIVDGHLWFSRLGSCFSLLFLSMLVNAMWYQRVPEKPGLGSFEYGPFSMSTEQIGVGVVSNLIVFPPTLLIVFLFRKSRPKVLRKSRILKAVEEMRSKAKAEGALASDCESNDSLLHHKFIQKKDTFSPLHTNPPTQPFHTTSPPPFPTTLHIFSVLSLPHDERK</sequence>
<dbReference type="EMBL" id="QCYY01002702">
    <property type="protein sequence ID" value="ROT68248.1"/>
    <property type="molecule type" value="Genomic_DNA"/>
</dbReference>
<dbReference type="SUPFAM" id="SSF49723">
    <property type="entry name" value="Lipase/lipooxygenase domain (PLAT/LH2 domain)"/>
    <property type="match status" value="1"/>
</dbReference>
<dbReference type="GO" id="GO:0005262">
    <property type="term" value="F:calcium channel activity"/>
    <property type="evidence" value="ECO:0007669"/>
    <property type="project" value="TreeGrafter"/>
</dbReference>
<feature type="transmembrane region" description="Helical" evidence="6">
    <location>
        <begin position="348"/>
        <end position="369"/>
    </location>
</feature>
<dbReference type="InterPro" id="IPR036392">
    <property type="entry name" value="PLAT/LH2_dom_sf"/>
</dbReference>
<evidence type="ECO:0000256" key="2">
    <source>
        <dbReference type="ARBA" id="ARBA00022692"/>
    </source>
</evidence>
<evidence type="ECO:0000259" key="7">
    <source>
        <dbReference type="PROSITE" id="PS50095"/>
    </source>
</evidence>
<dbReference type="OrthoDB" id="6379436at2759"/>
<keyword evidence="2 6" id="KW-0812">Transmembrane</keyword>
<dbReference type="GO" id="GO:0016020">
    <property type="term" value="C:membrane"/>
    <property type="evidence" value="ECO:0007669"/>
    <property type="project" value="UniProtKB-SubCell"/>
</dbReference>
<evidence type="ECO:0000256" key="5">
    <source>
        <dbReference type="PROSITE-ProRule" id="PRU00152"/>
    </source>
</evidence>
<keyword evidence="9" id="KW-1185">Reference proteome</keyword>
<dbReference type="PRINTS" id="PR00500">
    <property type="entry name" value="POLYCYSTIN1"/>
</dbReference>
<keyword evidence="3 6" id="KW-1133">Transmembrane helix</keyword>
<dbReference type="FunFam" id="2.60.60.20:FF:000022">
    <property type="entry name" value="Uncharacterized protein"/>
    <property type="match status" value="1"/>
</dbReference>
<dbReference type="PANTHER" id="PTHR10877:SF150">
    <property type="entry name" value="REJ DOMAIN-CONTAINING PROTEIN"/>
    <property type="match status" value="1"/>
</dbReference>
<dbReference type="PANTHER" id="PTHR10877">
    <property type="entry name" value="POLYCYSTIN FAMILY MEMBER"/>
    <property type="match status" value="1"/>
</dbReference>
<proteinExistence type="predicted"/>
<evidence type="ECO:0000256" key="4">
    <source>
        <dbReference type="ARBA" id="ARBA00023136"/>
    </source>
</evidence>
<name>A0A423SVT0_PENVA</name>
<dbReference type="InterPro" id="IPR000203">
    <property type="entry name" value="GPS"/>
</dbReference>
<evidence type="ECO:0000313" key="9">
    <source>
        <dbReference type="Proteomes" id="UP000283509"/>
    </source>
</evidence>
<accession>A0A423SVT0</accession>
<keyword evidence="4 6" id="KW-0472">Membrane</keyword>
<comment type="subcellular location">
    <subcellularLocation>
        <location evidence="1">Membrane</location>
    </subcellularLocation>
</comment>
<dbReference type="InterPro" id="IPR051223">
    <property type="entry name" value="Polycystin"/>
</dbReference>
<organism evidence="8 9">
    <name type="scientific">Penaeus vannamei</name>
    <name type="common">Whiteleg shrimp</name>
    <name type="synonym">Litopenaeus vannamei</name>
    <dbReference type="NCBI Taxonomy" id="6689"/>
    <lineage>
        <taxon>Eukaryota</taxon>
        <taxon>Metazoa</taxon>
        <taxon>Ecdysozoa</taxon>
        <taxon>Arthropoda</taxon>
        <taxon>Crustacea</taxon>
        <taxon>Multicrustacea</taxon>
        <taxon>Malacostraca</taxon>
        <taxon>Eumalacostraca</taxon>
        <taxon>Eucarida</taxon>
        <taxon>Decapoda</taxon>
        <taxon>Dendrobranchiata</taxon>
        <taxon>Penaeoidea</taxon>
        <taxon>Penaeidae</taxon>
        <taxon>Penaeus</taxon>
    </lineage>
</organism>
<evidence type="ECO:0000256" key="1">
    <source>
        <dbReference type="ARBA" id="ARBA00004370"/>
    </source>
</evidence>
<reference evidence="8 9" key="2">
    <citation type="submission" date="2019-01" db="EMBL/GenBank/DDBJ databases">
        <title>The decoding of complex shrimp genome reveals the adaptation for benthos swimmer, frequently molting mechanism and breeding impact on genome.</title>
        <authorList>
            <person name="Sun Y."/>
            <person name="Gao Y."/>
            <person name="Yu Y."/>
        </authorList>
    </citation>
    <scope>NUCLEOTIDE SEQUENCE [LARGE SCALE GENOMIC DNA]</scope>
    <source>
        <tissue evidence="8">Muscle</tissue>
    </source>
</reference>
<reference evidence="8 9" key="1">
    <citation type="submission" date="2018-04" db="EMBL/GenBank/DDBJ databases">
        <authorList>
            <person name="Zhang X."/>
            <person name="Yuan J."/>
            <person name="Li F."/>
            <person name="Xiang J."/>
        </authorList>
    </citation>
    <scope>NUCLEOTIDE SEQUENCE [LARGE SCALE GENOMIC DNA]</scope>
    <source>
        <tissue evidence="8">Muscle</tissue>
    </source>
</reference>
<dbReference type="PROSITE" id="PS50095">
    <property type="entry name" value="PLAT"/>
    <property type="match status" value="1"/>
</dbReference>
<feature type="domain" description="PLAT" evidence="7">
    <location>
        <begin position="380"/>
        <end position="499"/>
    </location>
</feature>
<dbReference type="Pfam" id="PF01477">
    <property type="entry name" value="PLAT"/>
    <property type="match status" value="1"/>
</dbReference>
<dbReference type="InterPro" id="IPR001024">
    <property type="entry name" value="PLAT/LH2_dom"/>
</dbReference>
<feature type="transmembrane region" description="Helical" evidence="6">
    <location>
        <begin position="573"/>
        <end position="594"/>
    </location>
</feature>
<evidence type="ECO:0000313" key="8">
    <source>
        <dbReference type="EMBL" id="ROT68248.1"/>
    </source>
</evidence>
<protein>
    <submittedName>
        <fullName evidence="8">Putative pkd1l2</fullName>
    </submittedName>
</protein>
<dbReference type="Gene3D" id="2.60.60.20">
    <property type="entry name" value="PLAT/LH2 domain"/>
    <property type="match status" value="1"/>
</dbReference>
<comment type="caution">
    <text evidence="8">The sequence shown here is derived from an EMBL/GenBank/DDBJ whole genome shotgun (WGS) entry which is preliminary data.</text>
</comment>
<dbReference type="Proteomes" id="UP000283509">
    <property type="component" value="Unassembled WGS sequence"/>
</dbReference>
<dbReference type="STRING" id="6689.A0A423SVT0"/>